<feature type="signal peptide" evidence="3">
    <location>
        <begin position="1"/>
        <end position="30"/>
    </location>
</feature>
<evidence type="ECO:0000313" key="6">
    <source>
        <dbReference type="EMBL" id="MFC3103976.1"/>
    </source>
</evidence>
<dbReference type="Pfam" id="PF05193">
    <property type="entry name" value="Peptidase_M16_C"/>
    <property type="match status" value="2"/>
</dbReference>
<reference evidence="7" key="1">
    <citation type="journal article" date="2019" name="Int. J. Syst. Evol. Microbiol.">
        <title>The Global Catalogue of Microorganisms (GCM) 10K type strain sequencing project: providing services to taxonomists for standard genome sequencing and annotation.</title>
        <authorList>
            <consortium name="The Broad Institute Genomics Platform"/>
            <consortium name="The Broad Institute Genome Sequencing Center for Infectious Disease"/>
            <person name="Wu L."/>
            <person name="Ma J."/>
        </authorList>
    </citation>
    <scope>NUCLEOTIDE SEQUENCE [LARGE SCALE GENOMIC DNA]</scope>
    <source>
        <strain evidence="7">KCTC 52640</strain>
    </source>
</reference>
<name>A0ABV7EPW3_9GAMM</name>
<accession>A0ABV7EPW3</accession>
<evidence type="ECO:0000259" key="4">
    <source>
        <dbReference type="Pfam" id="PF00675"/>
    </source>
</evidence>
<evidence type="ECO:0000256" key="3">
    <source>
        <dbReference type="SAM" id="SignalP"/>
    </source>
</evidence>
<dbReference type="PANTHER" id="PTHR11851">
    <property type="entry name" value="METALLOPROTEASE"/>
    <property type="match status" value="1"/>
</dbReference>
<dbReference type="Pfam" id="PF00675">
    <property type="entry name" value="Peptidase_M16"/>
    <property type="match status" value="1"/>
</dbReference>
<feature type="chain" id="PRO_5045652079" evidence="3">
    <location>
        <begin position="31"/>
        <end position="908"/>
    </location>
</feature>
<sequence length="908" mass="96865">MDHRSTRRGRVAACVVLSVLTSGLVGPAWAAAKDEPAPSPTRAANEAGVRRATLDNGLKVVVVPNRLAPAVTTVMNYDVGSRDVPEGFPGMAHAQEHMMFRGTDTLSASQISAISAAMGGQFNADTQDEVTQYYFTVPAPYLDVALRLHAERMKSVKDAQEDWAKERGAIEQEVARDLSSPDYVAYTRLREQLFDGTPYAHDALGTKPSFDATTGKMLKAFHDKWYAPNNATLVIAGDVDAKATLATVQKLFGDIPRQKLPKTAPIKLSPVKDSAIRMPTDAGYGLAYLAFRAPGTDDAPQHAAAQVLAQVLSNPRGALYSQLVATGKSLGTQFAVEGLRAAGTAYAVAAFPAGADSDTLVTQMRTILADIGDKGVDNDAIEAAKRQLVTQAAAEQDSIPGQAMAWSQAVAVDRMASPQAELDALQNVTPAAVNALARQMLAHDNSVLTVLTPESSGAPASSSGFGGGESFTPSHVDDVTLPDWAAKPLASIDVPEQTTAPIVSRLDNGLRLIVVPSDATRAVHVYGSIRNNPDLQAPKGQDGVDAVLDRLLSFGTQKHDRVAYQAALDAIGADTSAGTDFSMVVLPEHFEQGLDLLAENELAPALRKKAFDIVKRQIAAATAGTLDSPDFHADQAMKIGLYPKDDPSLRHPTPDSVDGLSYADLTQYYDQVFRPDLTTIVVVGDVDAAAAKKAVTKSFGDWHAQGDTPRVDLPPVPANKAASTRVPDSARVQDTVRLAETVGLHESEPDYYALQVGNQVLTGGFYASRLYRELRAERGLVYYVHSSLQADRTRTHLAFEYGALPDKVATANRLIADALTQMAAAPVSADELHRAQAEMVRQIALNQASADAIGGGLLSRIDRGVPLDEPYRAAAAYKTVDAKAIQAAFKRWIRPDDLVHVVQGPAPK</sequence>
<feature type="domain" description="Peptidase M16 N-terminal" evidence="4">
    <location>
        <begin position="61"/>
        <end position="206"/>
    </location>
</feature>
<dbReference type="InterPro" id="IPR007863">
    <property type="entry name" value="Peptidase_M16_C"/>
</dbReference>
<comment type="caution">
    <text evidence="6">The sequence shown here is derived from an EMBL/GenBank/DDBJ whole genome shotgun (WGS) entry which is preliminary data.</text>
</comment>
<dbReference type="InterPro" id="IPR011249">
    <property type="entry name" value="Metalloenz_LuxS/M16"/>
</dbReference>
<dbReference type="Proteomes" id="UP001595462">
    <property type="component" value="Unassembled WGS sequence"/>
</dbReference>
<dbReference type="RefSeq" id="WP_380688519.1">
    <property type="nucleotide sequence ID" value="NZ_JBHRSS010000003.1"/>
</dbReference>
<evidence type="ECO:0000256" key="1">
    <source>
        <dbReference type="ARBA" id="ARBA00007261"/>
    </source>
</evidence>
<evidence type="ECO:0000259" key="5">
    <source>
        <dbReference type="Pfam" id="PF05193"/>
    </source>
</evidence>
<dbReference type="PANTHER" id="PTHR11851:SF49">
    <property type="entry name" value="MITOCHONDRIAL-PROCESSING PEPTIDASE SUBUNIT ALPHA"/>
    <property type="match status" value="1"/>
</dbReference>
<gene>
    <name evidence="6" type="ORF">ACFOSU_08735</name>
</gene>
<comment type="similarity">
    <text evidence="1">Belongs to the peptidase M16 family.</text>
</comment>
<keyword evidence="7" id="KW-1185">Reference proteome</keyword>
<dbReference type="SUPFAM" id="SSF63411">
    <property type="entry name" value="LuxS/MPP-like metallohydrolase"/>
    <property type="match status" value="4"/>
</dbReference>
<dbReference type="InterPro" id="IPR050361">
    <property type="entry name" value="MPP/UQCRC_Complex"/>
</dbReference>
<evidence type="ECO:0000313" key="7">
    <source>
        <dbReference type="Proteomes" id="UP001595462"/>
    </source>
</evidence>
<evidence type="ECO:0000256" key="2">
    <source>
        <dbReference type="SAM" id="MobiDB-lite"/>
    </source>
</evidence>
<organism evidence="6 7">
    <name type="scientific">Salinisphaera aquimarina</name>
    <dbReference type="NCBI Taxonomy" id="2094031"/>
    <lineage>
        <taxon>Bacteria</taxon>
        <taxon>Pseudomonadati</taxon>
        <taxon>Pseudomonadota</taxon>
        <taxon>Gammaproteobacteria</taxon>
        <taxon>Salinisphaerales</taxon>
        <taxon>Salinisphaeraceae</taxon>
        <taxon>Salinisphaera</taxon>
    </lineage>
</organism>
<dbReference type="EMBL" id="JBHRSS010000003">
    <property type="protein sequence ID" value="MFC3103976.1"/>
    <property type="molecule type" value="Genomic_DNA"/>
</dbReference>
<feature type="region of interest" description="Disordered" evidence="2">
    <location>
        <begin position="706"/>
        <end position="727"/>
    </location>
</feature>
<dbReference type="InterPro" id="IPR011765">
    <property type="entry name" value="Pept_M16_N"/>
</dbReference>
<protein>
    <submittedName>
        <fullName evidence="6">M16 family metallopeptidase</fullName>
    </submittedName>
</protein>
<keyword evidence="3" id="KW-0732">Signal</keyword>
<dbReference type="Gene3D" id="3.30.830.10">
    <property type="entry name" value="Metalloenzyme, LuxS/M16 peptidase-like"/>
    <property type="match status" value="4"/>
</dbReference>
<feature type="domain" description="Peptidase M16 C-terminal" evidence="5">
    <location>
        <begin position="660"/>
        <end position="838"/>
    </location>
</feature>
<proteinExistence type="inferred from homology"/>
<feature type="domain" description="Peptidase M16 C-terminal" evidence="5">
    <location>
        <begin position="216"/>
        <end position="388"/>
    </location>
</feature>